<name>A0A2U1NDQ8_ARTAN</name>
<dbReference type="Gene3D" id="3.40.50.300">
    <property type="entry name" value="P-loop containing nucleotide triphosphate hydrolases"/>
    <property type="match status" value="1"/>
</dbReference>
<accession>A0A2U1NDQ8</accession>
<dbReference type="InterPro" id="IPR032319">
    <property type="entry name" value="CLP1_P"/>
</dbReference>
<keyword evidence="3" id="KW-0698">rRNA processing</keyword>
<evidence type="ECO:0000256" key="5">
    <source>
        <dbReference type="ARBA" id="ARBA00022741"/>
    </source>
</evidence>
<evidence type="ECO:0000256" key="4">
    <source>
        <dbReference type="ARBA" id="ARBA00022679"/>
    </source>
</evidence>
<dbReference type="Proteomes" id="UP000245207">
    <property type="component" value="Unassembled WGS sequence"/>
</dbReference>
<proteinExistence type="inferred from homology"/>
<feature type="domain" description="NOL9 C-terminal" evidence="10">
    <location>
        <begin position="259"/>
        <end position="349"/>
    </location>
</feature>
<evidence type="ECO:0000256" key="2">
    <source>
        <dbReference type="ARBA" id="ARBA00011003"/>
    </source>
</evidence>
<evidence type="ECO:0000313" key="12">
    <source>
        <dbReference type="Proteomes" id="UP000245207"/>
    </source>
</evidence>
<evidence type="ECO:0000256" key="3">
    <source>
        <dbReference type="ARBA" id="ARBA00022552"/>
    </source>
</evidence>
<dbReference type="SUPFAM" id="SSF52540">
    <property type="entry name" value="P-loop containing nucleoside triphosphate hydrolases"/>
    <property type="match status" value="1"/>
</dbReference>
<dbReference type="OrthoDB" id="2405412at2759"/>
<reference evidence="11 12" key="1">
    <citation type="journal article" date="2018" name="Mol. Plant">
        <title>The genome of Artemisia annua provides insight into the evolution of Asteraceae family and artemisinin biosynthesis.</title>
        <authorList>
            <person name="Shen Q."/>
            <person name="Zhang L."/>
            <person name="Liao Z."/>
            <person name="Wang S."/>
            <person name="Yan T."/>
            <person name="Shi P."/>
            <person name="Liu M."/>
            <person name="Fu X."/>
            <person name="Pan Q."/>
            <person name="Wang Y."/>
            <person name="Lv Z."/>
            <person name="Lu X."/>
            <person name="Zhang F."/>
            <person name="Jiang W."/>
            <person name="Ma Y."/>
            <person name="Chen M."/>
            <person name="Hao X."/>
            <person name="Li L."/>
            <person name="Tang Y."/>
            <person name="Lv G."/>
            <person name="Zhou Y."/>
            <person name="Sun X."/>
            <person name="Brodelius P.E."/>
            <person name="Rose J.K.C."/>
            <person name="Tang K."/>
        </authorList>
    </citation>
    <scope>NUCLEOTIDE SEQUENCE [LARGE SCALE GENOMIC DNA]</scope>
    <source>
        <strain evidence="12">cv. Huhao1</strain>
        <tissue evidence="11">Leaf</tissue>
    </source>
</reference>
<keyword evidence="5" id="KW-0547">Nucleotide-binding</keyword>
<organism evidence="11 12">
    <name type="scientific">Artemisia annua</name>
    <name type="common">Sweet wormwood</name>
    <dbReference type="NCBI Taxonomy" id="35608"/>
    <lineage>
        <taxon>Eukaryota</taxon>
        <taxon>Viridiplantae</taxon>
        <taxon>Streptophyta</taxon>
        <taxon>Embryophyta</taxon>
        <taxon>Tracheophyta</taxon>
        <taxon>Spermatophyta</taxon>
        <taxon>Magnoliopsida</taxon>
        <taxon>eudicotyledons</taxon>
        <taxon>Gunneridae</taxon>
        <taxon>Pentapetalae</taxon>
        <taxon>asterids</taxon>
        <taxon>campanulids</taxon>
        <taxon>Asterales</taxon>
        <taxon>Asteraceae</taxon>
        <taxon>Asteroideae</taxon>
        <taxon>Anthemideae</taxon>
        <taxon>Artemisiinae</taxon>
        <taxon>Artemisia</taxon>
    </lineage>
</organism>
<dbReference type="STRING" id="35608.A0A2U1NDQ8"/>
<dbReference type="EMBL" id="PKPP01003055">
    <property type="protein sequence ID" value="PWA71590.1"/>
    <property type="molecule type" value="Genomic_DNA"/>
</dbReference>
<keyword evidence="4" id="KW-0808">Transferase</keyword>
<keyword evidence="8" id="KW-0539">Nucleus</keyword>
<dbReference type="AlphaFoldDB" id="A0A2U1NDQ8"/>
<dbReference type="Pfam" id="PF16575">
    <property type="entry name" value="CLP1_P"/>
    <property type="match status" value="1"/>
</dbReference>
<dbReference type="InterPro" id="IPR027417">
    <property type="entry name" value="P-loop_NTPase"/>
</dbReference>
<evidence type="ECO:0000313" key="11">
    <source>
        <dbReference type="EMBL" id="PWA71590.1"/>
    </source>
</evidence>
<evidence type="ECO:0000256" key="8">
    <source>
        <dbReference type="ARBA" id="ARBA00023242"/>
    </source>
</evidence>
<comment type="subcellular location">
    <subcellularLocation>
        <location evidence="1">Nucleus</location>
        <location evidence="1">Nucleolus</location>
    </subcellularLocation>
</comment>
<keyword evidence="12" id="KW-1185">Reference proteome</keyword>
<dbReference type="InterPro" id="IPR057570">
    <property type="entry name" value="NOL9_C"/>
</dbReference>
<evidence type="ECO:0000256" key="6">
    <source>
        <dbReference type="ARBA" id="ARBA00022777"/>
    </source>
</evidence>
<evidence type="ECO:0000256" key="7">
    <source>
        <dbReference type="ARBA" id="ARBA00022840"/>
    </source>
</evidence>
<comment type="similarity">
    <text evidence="2">Belongs to the Clp1 family. NOL9/GRC3 subfamily.</text>
</comment>
<keyword evidence="7" id="KW-0067">ATP-binding</keyword>
<feature type="domain" description="Clp1 P-loop" evidence="9">
    <location>
        <begin position="39"/>
        <end position="188"/>
    </location>
</feature>
<keyword evidence="6" id="KW-0418">Kinase</keyword>
<dbReference type="GO" id="GO:0000448">
    <property type="term" value="P:cleavage in ITS2 between 5.8S rRNA and LSU-rRNA of tricistronic rRNA transcript (SSU-rRNA, 5.8S rRNA, LSU-rRNA)"/>
    <property type="evidence" value="ECO:0007669"/>
    <property type="project" value="TreeGrafter"/>
</dbReference>
<dbReference type="Pfam" id="PF25467">
    <property type="entry name" value="NOL9_C"/>
    <property type="match status" value="1"/>
</dbReference>
<gene>
    <name evidence="11" type="ORF">CTI12_AA279340</name>
</gene>
<evidence type="ECO:0000256" key="1">
    <source>
        <dbReference type="ARBA" id="ARBA00004604"/>
    </source>
</evidence>
<dbReference type="PANTHER" id="PTHR12755:SF3">
    <property type="entry name" value="POLYNUCLEOTIDE 5'-HYDROXYL-KINASE NOL9"/>
    <property type="match status" value="1"/>
</dbReference>
<evidence type="ECO:0000259" key="9">
    <source>
        <dbReference type="Pfam" id="PF16575"/>
    </source>
</evidence>
<dbReference type="PANTHER" id="PTHR12755">
    <property type="entry name" value="CLEAVAGE/POLYADENYLATION FACTOR IA SUBUNIT CLP1P"/>
    <property type="match status" value="1"/>
</dbReference>
<dbReference type="GO" id="GO:0005730">
    <property type="term" value="C:nucleolus"/>
    <property type="evidence" value="ECO:0007669"/>
    <property type="project" value="UniProtKB-SubCell"/>
</dbReference>
<sequence>MSSMEFEETETYIPQDWSEAADTVACGGETQTQTVLICGPKNSGKTTFSRHLLQLLLTRHKRVAFLDTDVGQPQFSPPGCLSLTILDRETNFDSQVLPERCFFFGDISCKRDPQIYLTYICFLYDHYYKHYHQSSTRASPNNNGVPLIVNTPGWVKGIGYDVLVDILKHISPSHVVNICISAKRKNLPSGAFWSQDGDAGAATLIEINSARQDSLNRSVLVQKDSRHLRDLSIVKYFTQCFSSYMNLSSVKDIAGALAAHPPYEVSVSAVKIRHLHCEVPKAEIFYSLNATIVGLAVDSEVAGDLPRCVGLGIVRGIDTLRKVLYIITPVSPSALEDVDVLLQGFIQIPTCLLQVQGCVSPYMASNVLPGI</sequence>
<dbReference type="GO" id="GO:0051731">
    <property type="term" value="F:polynucleotide 5'-hydroxyl-kinase activity"/>
    <property type="evidence" value="ECO:0007669"/>
    <property type="project" value="InterPro"/>
</dbReference>
<protein>
    <submittedName>
        <fullName evidence="11">Pre-mRNA cleavage complex II Clp1</fullName>
    </submittedName>
</protein>
<evidence type="ECO:0000259" key="10">
    <source>
        <dbReference type="Pfam" id="PF25467"/>
    </source>
</evidence>
<dbReference type="GO" id="GO:0005524">
    <property type="term" value="F:ATP binding"/>
    <property type="evidence" value="ECO:0007669"/>
    <property type="project" value="UniProtKB-KW"/>
</dbReference>
<comment type="caution">
    <text evidence="11">The sequence shown here is derived from an EMBL/GenBank/DDBJ whole genome shotgun (WGS) entry which is preliminary data.</text>
</comment>
<dbReference type="InterPro" id="IPR045116">
    <property type="entry name" value="Clp1/Grc3"/>
</dbReference>